<evidence type="ECO:0000256" key="3">
    <source>
        <dbReference type="ARBA" id="ARBA00022448"/>
    </source>
</evidence>
<dbReference type="EMBL" id="KN823442">
    <property type="protein sequence ID" value="KIO17026.1"/>
    <property type="molecule type" value="Genomic_DNA"/>
</dbReference>
<protein>
    <recommendedName>
        <fullName evidence="9">Cation efflux protein transmembrane domain-containing protein</fullName>
    </recommendedName>
</protein>
<dbReference type="GO" id="GO:0005794">
    <property type="term" value="C:Golgi apparatus"/>
    <property type="evidence" value="ECO:0007669"/>
    <property type="project" value="TreeGrafter"/>
</dbReference>
<dbReference type="PANTHER" id="PTHR45755:SF4">
    <property type="entry name" value="ZINC TRANSPORTER 7"/>
    <property type="match status" value="1"/>
</dbReference>
<feature type="non-terminal residue" evidence="10">
    <location>
        <position position="1"/>
    </location>
</feature>
<dbReference type="GO" id="GO:1904257">
    <property type="term" value="P:zinc ion import into Golgi lumen"/>
    <property type="evidence" value="ECO:0007669"/>
    <property type="project" value="TreeGrafter"/>
</dbReference>
<sequence length="149" mass="15939">DTLGSVGVIISTILIELYGWTGFDPIASLFIAVLIAASVIPLVIDCGKVLCLDVGDKETNVQEALHELSNVEGVASYSEARFWPKDSSSVVGSIHVRLTPSASSYDPTGPHSVKKTAYTNVDRVIDRVNRLLKSKIPGLDDLSIQVEGS</sequence>
<reference evidence="10 11" key="1">
    <citation type="submission" date="2014-04" db="EMBL/GenBank/DDBJ databases">
        <authorList>
            <consortium name="DOE Joint Genome Institute"/>
            <person name="Kuo A."/>
            <person name="Girlanda M."/>
            <person name="Perotto S."/>
            <person name="Kohler A."/>
            <person name="Nagy L.G."/>
            <person name="Floudas D."/>
            <person name="Copeland A."/>
            <person name="Barry K.W."/>
            <person name="Cichocki N."/>
            <person name="Veneault-Fourrey C."/>
            <person name="LaButti K."/>
            <person name="Lindquist E.A."/>
            <person name="Lipzen A."/>
            <person name="Lundell T."/>
            <person name="Morin E."/>
            <person name="Murat C."/>
            <person name="Sun H."/>
            <person name="Tunlid A."/>
            <person name="Henrissat B."/>
            <person name="Grigoriev I.V."/>
            <person name="Hibbett D.S."/>
            <person name="Martin F."/>
            <person name="Nordberg H.P."/>
            <person name="Cantor M.N."/>
            <person name="Hua S.X."/>
        </authorList>
    </citation>
    <scope>NUCLEOTIDE SEQUENCE [LARGE SCALE GENOMIC DNA]</scope>
    <source>
        <strain evidence="10 11">MUT 4182</strain>
    </source>
</reference>
<evidence type="ECO:0000256" key="8">
    <source>
        <dbReference type="SAM" id="Phobius"/>
    </source>
</evidence>
<evidence type="ECO:0000256" key="6">
    <source>
        <dbReference type="ARBA" id="ARBA00023065"/>
    </source>
</evidence>
<keyword evidence="5 8" id="KW-1133">Transmembrane helix</keyword>
<evidence type="ECO:0000259" key="9">
    <source>
        <dbReference type="Pfam" id="PF01545"/>
    </source>
</evidence>
<dbReference type="AlphaFoldDB" id="A0A0C3Q2J0"/>
<keyword evidence="11" id="KW-1185">Reference proteome</keyword>
<dbReference type="PANTHER" id="PTHR45755">
    <property type="match status" value="1"/>
</dbReference>
<feature type="domain" description="Cation efflux protein transmembrane" evidence="9">
    <location>
        <begin position="1"/>
        <end position="51"/>
    </location>
</feature>
<evidence type="ECO:0000256" key="7">
    <source>
        <dbReference type="ARBA" id="ARBA00023136"/>
    </source>
</evidence>
<dbReference type="SUPFAM" id="SSF161111">
    <property type="entry name" value="Cation efflux protein transmembrane domain-like"/>
    <property type="match status" value="1"/>
</dbReference>
<dbReference type="InterPro" id="IPR058533">
    <property type="entry name" value="Cation_efflux_TM"/>
</dbReference>
<keyword evidence="7 8" id="KW-0472">Membrane</keyword>
<evidence type="ECO:0000256" key="5">
    <source>
        <dbReference type="ARBA" id="ARBA00022989"/>
    </source>
</evidence>
<evidence type="ECO:0000256" key="1">
    <source>
        <dbReference type="ARBA" id="ARBA00004141"/>
    </source>
</evidence>
<proteinExistence type="inferred from homology"/>
<dbReference type="OrthoDB" id="78669at2759"/>
<evidence type="ECO:0000313" key="10">
    <source>
        <dbReference type="EMBL" id="KIO17026.1"/>
    </source>
</evidence>
<gene>
    <name evidence="10" type="ORF">M407DRAFT_33327</name>
</gene>
<keyword evidence="4 8" id="KW-0812">Transmembrane</keyword>
<comment type="similarity">
    <text evidence="2">Belongs to the cation diffusion facilitator (CDF) transporter (TC 2.A.4) family. SLC30A subfamily.</text>
</comment>
<dbReference type="GO" id="GO:0016020">
    <property type="term" value="C:membrane"/>
    <property type="evidence" value="ECO:0007669"/>
    <property type="project" value="UniProtKB-SubCell"/>
</dbReference>
<evidence type="ECO:0000313" key="11">
    <source>
        <dbReference type="Proteomes" id="UP000054248"/>
    </source>
</evidence>
<evidence type="ECO:0000256" key="4">
    <source>
        <dbReference type="ARBA" id="ARBA00022692"/>
    </source>
</evidence>
<dbReference type="GO" id="GO:0005385">
    <property type="term" value="F:zinc ion transmembrane transporter activity"/>
    <property type="evidence" value="ECO:0007669"/>
    <property type="project" value="InterPro"/>
</dbReference>
<dbReference type="Proteomes" id="UP000054248">
    <property type="component" value="Unassembled WGS sequence"/>
</dbReference>
<name>A0A0C3Q2J0_9AGAM</name>
<dbReference type="Pfam" id="PF01545">
    <property type="entry name" value="Cation_efflux"/>
    <property type="match status" value="1"/>
</dbReference>
<comment type="subcellular location">
    <subcellularLocation>
        <location evidence="1">Membrane</location>
        <topology evidence="1">Multi-pass membrane protein</topology>
    </subcellularLocation>
</comment>
<dbReference type="GO" id="GO:0006882">
    <property type="term" value="P:intracellular zinc ion homeostasis"/>
    <property type="evidence" value="ECO:0007669"/>
    <property type="project" value="InterPro"/>
</dbReference>
<dbReference type="InterPro" id="IPR027469">
    <property type="entry name" value="Cation_efflux_TMD_sf"/>
</dbReference>
<dbReference type="Gene3D" id="1.20.1510.10">
    <property type="entry name" value="Cation efflux protein transmembrane domain"/>
    <property type="match status" value="1"/>
</dbReference>
<dbReference type="HOGENOM" id="CLU_1754195_0_0_1"/>
<evidence type="ECO:0000256" key="2">
    <source>
        <dbReference type="ARBA" id="ARBA00008873"/>
    </source>
</evidence>
<accession>A0A0C3Q2J0</accession>
<keyword evidence="3" id="KW-0813">Transport</keyword>
<reference evidence="11" key="2">
    <citation type="submission" date="2015-01" db="EMBL/GenBank/DDBJ databases">
        <title>Evolutionary Origins and Diversification of the Mycorrhizal Mutualists.</title>
        <authorList>
            <consortium name="DOE Joint Genome Institute"/>
            <consortium name="Mycorrhizal Genomics Consortium"/>
            <person name="Kohler A."/>
            <person name="Kuo A."/>
            <person name="Nagy L.G."/>
            <person name="Floudas D."/>
            <person name="Copeland A."/>
            <person name="Barry K.W."/>
            <person name="Cichocki N."/>
            <person name="Veneault-Fourrey C."/>
            <person name="LaButti K."/>
            <person name="Lindquist E.A."/>
            <person name="Lipzen A."/>
            <person name="Lundell T."/>
            <person name="Morin E."/>
            <person name="Murat C."/>
            <person name="Riley R."/>
            <person name="Ohm R."/>
            <person name="Sun H."/>
            <person name="Tunlid A."/>
            <person name="Henrissat B."/>
            <person name="Grigoriev I.V."/>
            <person name="Hibbett D.S."/>
            <person name="Martin F."/>
        </authorList>
    </citation>
    <scope>NUCLEOTIDE SEQUENCE [LARGE SCALE GENOMIC DNA]</scope>
    <source>
        <strain evidence="11">MUT 4182</strain>
    </source>
</reference>
<dbReference type="STRING" id="1051891.A0A0C3Q2J0"/>
<dbReference type="InterPro" id="IPR045316">
    <property type="entry name" value="Msc2-like"/>
</dbReference>
<feature type="transmembrane region" description="Helical" evidence="8">
    <location>
        <begin position="26"/>
        <end position="44"/>
    </location>
</feature>
<dbReference type="GO" id="GO:0031410">
    <property type="term" value="C:cytoplasmic vesicle"/>
    <property type="evidence" value="ECO:0007669"/>
    <property type="project" value="TreeGrafter"/>
</dbReference>
<organism evidence="10 11">
    <name type="scientific">Tulasnella calospora MUT 4182</name>
    <dbReference type="NCBI Taxonomy" id="1051891"/>
    <lineage>
        <taxon>Eukaryota</taxon>
        <taxon>Fungi</taxon>
        <taxon>Dikarya</taxon>
        <taxon>Basidiomycota</taxon>
        <taxon>Agaricomycotina</taxon>
        <taxon>Agaricomycetes</taxon>
        <taxon>Cantharellales</taxon>
        <taxon>Tulasnellaceae</taxon>
        <taxon>Tulasnella</taxon>
    </lineage>
</organism>
<keyword evidence="6" id="KW-0406">Ion transport</keyword>